<dbReference type="EMBL" id="JARBHB010000001">
    <property type="protein sequence ID" value="KAJ8897928.1"/>
    <property type="molecule type" value="Genomic_DNA"/>
</dbReference>
<keyword evidence="3" id="KW-1185">Reference proteome</keyword>
<protein>
    <submittedName>
        <fullName evidence="2">Uncharacterized protein</fullName>
    </submittedName>
</protein>
<organism evidence="2 3">
    <name type="scientific">Dryococelus australis</name>
    <dbReference type="NCBI Taxonomy" id="614101"/>
    <lineage>
        <taxon>Eukaryota</taxon>
        <taxon>Metazoa</taxon>
        <taxon>Ecdysozoa</taxon>
        <taxon>Arthropoda</taxon>
        <taxon>Hexapoda</taxon>
        <taxon>Insecta</taxon>
        <taxon>Pterygota</taxon>
        <taxon>Neoptera</taxon>
        <taxon>Polyneoptera</taxon>
        <taxon>Phasmatodea</taxon>
        <taxon>Verophasmatodea</taxon>
        <taxon>Anareolatae</taxon>
        <taxon>Phasmatidae</taxon>
        <taxon>Eurycanthinae</taxon>
        <taxon>Dryococelus</taxon>
    </lineage>
</organism>
<comment type="caution">
    <text evidence="2">The sequence shown here is derived from an EMBL/GenBank/DDBJ whole genome shotgun (WGS) entry which is preliminary data.</text>
</comment>
<sequence>MLEGGGGRSKLAWRSGMHYLSRVATAVNQAEVTPVLGCRAATRRCHCPRLPLINKLTRGAESALHPLPPPPKRNSTASAKEYTNARGGVVVRLHASHLGEPGSISGEVSHGFLHVVIVPDDDVGRWVFSRISRFPRPCIPALLHTHIGSKDLDEPPKSLLYHLYGRLHLLASCPLSECCPATVSSCVMALTFSLPRPGAQSAMFAKLVDQPLKRAKGPFHHLDLLPTACREILFIGLLWAAAFLPLLRASPPAPLASSNFSPSFLEKSLNDCFLNVINFAVPSRGLFIVRNSYQGAAVAERLAYSPPAKANWSQSQVGPTLGSSQVVIVPGDAAGRRVFSGISGFPILEFRLCSVIASFHPRWLSRPLTHSAGVNGHDVRQIGTVPDQSPPPPSPGQRLSFLPIDTRYGRLTLPLPAISLVSPPFHSGAAPYSPRFTLIGSQDLDVKNRPNLFTHSLKYSVRDLPHGWNNYRVRTINAGNPGAGRPGATTLARACLC</sequence>
<dbReference type="Proteomes" id="UP001159363">
    <property type="component" value="Chromosome 1"/>
</dbReference>
<reference evidence="2 3" key="1">
    <citation type="submission" date="2023-02" db="EMBL/GenBank/DDBJ databases">
        <title>LHISI_Scaffold_Assembly.</title>
        <authorList>
            <person name="Stuart O.P."/>
            <person name="Cleave R."/>
            <person name="Magrath M.J.L."/>
            <person name="Mikheyev A.S."/>
        </authorList>
    </citation>
    <scope>NUCLEOTIDE SEQUENCE [LARGE SCALE GENOMIC DNA]</scope>
    <source>
        <strain evidence="2">Daus_M_001</strain>
        <tissue evidence="2">Leg muscle</tissue>
    </source>
</reference>
<accession>A0ABQ9IMN0</accession>
<evidence type="ECO:0000256" key="1">
    <source>
        <dbReference type="SAM" id="MobiDB-lite"/>
    </source>
</evidence>
<gene>
    <name evidence="2" type="ORF">PR048_003285</name>
</gene>
<evidence type="ECO:0000313" key="2">
    <source>
        <dbReference type="EMBL" id="KAJ8897928.1"/>
    </source>
</evidence>
<feature type="region of interest" description="Disordered" evidence="1">
    <location>
        <begin position="375"/>
        <end position="398"/>
    </location>
</feature>
<evidence type="ECO:0000313" key="3">
    <source>
        <dbReference type="Proteomes" id="UP001159363"/>
    </source>
</evidence>
<proteinExistence type="predicted"/>
<name>A0ABQ9IMN0_9NEOP</name>